<evidence type="ECO:0000259" key="8">
    <source>
        <dbReference type="SMART" id="SM00717"/>
    </source>
</evidence>
<organism evidence="9 10">
    <name type="scientific">Mythimna separata</name>
    <name type="common">Oriental armyworm</name>
    <name type="synonym">Pseudaletia separata</name>
    <dbReference type="NCBI Taxonomy" id="271217"/>
    <lineage>
        <taxon>Eukaryota</taxon>
        <taxon>Metazoa</taxon>
        <taxon>Ecdysozoa</taxon>
        <taxon>Arthropoda</taxon>
        <taxon>Hexapoda</taxon>
        <taxon>Insecta</taxon>
        <taxon>Pterygota</taxon>
        <taxon>Neoptera</taxon>
        <taxon>Endopterygota</taxon>
        <taxon>Lepidoptera</taxon>
        <taxon>Glossata</taxon>
        <taxon>Ditrysia</taxon>
        <taxon>Noctuoidea</taxon>
        <taxon>Noctuidae</taxon>
        <taxon>Noctuinae</taxon>
        <taxon>Hadenini</taxon>
        <taxon>Mythimna</taxon>
    </lineage>
</organism>
<reference evidence="9" key="1">
    <citation type="submission" date="2023-03" db="EMBL/GenBank/DDBJ databases">
        <title>Chromosome-level genomes of two armyworms, Mythimna separata and Mythimna loreyi, provide insights into the biosynthesis and reception of sex pheromones.</title>
        <authorList>
            <person name="Zhao H."/>
        </authorList>
    </citation>
    <scope>NUCLEOTIDE SEQUENCE</scope>
    <source>
        <strain evidence="9">BeijingLab</strain>
        <tissue evidence="9">Pupa</tissue>
    </source>
</reference>
<dbReference type="PANTHER" id="PTHR21411:SF0">
    <property type="entry name" value="REGULATORY PROTEIN ZESTE"/>
    <property type="match status" value="1"/>
</dbReference>
<name>A0AAD7YFQ1_MYTSE</name>
<dbReference type="PANTHER" id="PTHR21411">
    <property type="entry name" value="APONTIC"/>
    <property type="match status" value="1"/>
</dbReference>
<comment type="caution">
    <text evidence="9">The sequence shown here is derived from an EMBL/GenBank/DDBJ whole genome shotgun (WGS) entry which is preliminary data.</text>
</comment>
<keyword evidence="6" id="KW-0175">Coiled coil</keyword>
<protein>
    <recommendedName>
        <fullName evidence="2">Regulatory protein zeste</fullName>
    </recommendedName>
</protein>
<dbReference type="InterPro" id="IPR028002">
    <property type="entry name" value="Myb_DNA-bind_5"/>
</dbReference>
<evidence type="ECO:0000256" key="1">
    <source>
        <dbReference type="ARBA" id="ARBA00011764"/>
    </source>
</evidence>
<comment type="function">
    <text evidence="5">Involved in transvection phenomena (= synapsis-dependent gene expression), where the synaptic pairing of chromosomes carrying genes with which zeste interacts influences the expression of these genes. Zeste binds to DNA and stimulates transcription from a nearby promoter.</text>
</comment>
<dbReference type="AlphaFoldDB" id="A0AAD7YFQ1"/>
<evidence type="ECO:0000256" key="3">
    <source>
        <dbReference type="ARBA" id="ARBA00023015"/>
    </source>
</evidence>
<feature type="domain" description="Myb-like" evidence="8">
    <location>
        <begin position="18"/>
        <end position="89"/>
    </location>
</feature>
<sequence length="420" mass="48176">MEDDSQQEPTGSSFFRHRSPTFSPEEVKSLLKIIEKYKAIVFNKSTTSASSHAKEVAWVKIAKIFNRQGFSHKRSADCLKIKWDNMKKKARAMSKNLLDPRYSDCDEMTSQMVAMMCEVENSAGDVEEPVESDEEHNEADNHKESAEGHWDANEDKDSNDSSMDGVKDNDRFINRSMNFSMDECNLLLQCVRQEKNIIFSKTNTAGINKMKHRAWERISSSYNKLSPQKRSTKVLRTKFGNMRKLVKNSNVKKYFKQFNKKHEKLEDSSNKIKSEPLFECQSSMDADNDNDSDDDYIEPDNKSHSDDVNTSMDPLSTVLNSDLGISSIGQLEDKEVVRLKIELLKYKLETAKLKRKRIEDQIQADAAERESKARESSLKLRAARLEAISAEMKLPPSHPALAYPAEETRAQHYIHQYHAT</sequence>
<comment type="subunit">
    <text evidence="1">Self-associates forming complexes of several hundred monomers.</text>
</comment>
<dbReference type="InterPro" id="IPR001005">
    <property type="entry name" value="SANT/Myb"/>
</dbReference>
<gene>
    <name evidence="9" type="ORF">PYW07_013943</name>
</gene>
<evidence type="ECO:0000256" key="5">
    <source>
        <dbReference type="ARBA" id="ARBA00025466"/>
    </source>
</evidence>
<feature type="region of interest" description="Disordered" evidence="7">
    <location>
        <begin position="278"/>
        <end position="311"/>
    </location>
</feature>
<proteinExistence type="predicted"/>
<keyword evidence="4" id="KW-0804">Transcription</keyword>
<dbReference type="SMART" id="SM00717">
    <property type="entry name" value="SANT"/>
    <property type="match status" value="2"/>
</dbReference>
<dbReference type="Proteomes" id="UP001231518">
    <property type="component" value="Chromosome 4"/>
</dbReference>
<evidence type="ECO:0000256" key="2">
    <source>
        <dbReference type="ARBA" id="ARBA00016807"/>
    </source>
</evidence>
<feature type="coiled-coil region" evidence="6">
    <location>
        <begin position="341"/>
        <end position="368"/>
    </location>
</feature>
<feature type="compositionally biased region" description="Basic and acidic residues" evidence="7">
    <location>
        <begin position="138"/>
        <end position="169"/>
    </location>
</feature>
<dbReference type="EMBL" id="JARGEI010000020">
    <property type="protein sequence ID" value="KAJ8713573.1"/>
    <property type="molecule type" value="Genomic_DNA"/>
</dbReference>
<feature type="compositionally biased region" description="Acidic residues" evidence="7">
    <location>
        <begin position="286"/>
        <end position="298"/>
    </location>
</feature>
<evidence type="ECO:0000256" key="7">
    <source>
        <dbReference type="SAM" id="MobiDB-lite"/>
    </source>
</evidence>
<evidence type="ECO:0000313" key="10">
    <source>
        <dbReference type="Proteomes" id="UP001231518"/>
    </source>
</evidence>
<evidence type="ECO:0000313" key="9">
    <source>
        <dbReference type="EMBL" id="KAJ8713573.1"/>
    </source>
</evidence>
<feature type="region of interest" description="Disordered" evidence="7">
    <location>
        <begin position="123"/>
        <end position="169"/>
    </location>
</feature>
<dbReference type="Gene3D" id="1.10.10.60">
    <property type="entry name" value="Homeodomain-like"/>
    <property type="match status" value="1"/>
</dbReference>
<keyword evidence="3" id="KW-0805">Transcription regulation</keyword>
<feature type="compositionally biased region" description="Acidic residues" evidence="7">
    <location>
        <begin position="125"/>
        <end position="137"/>
    </location>
</feature>
<feature type="domain" description="Myb-like" evidence="8">
    <location>
        <begin position="175"/>
        <end position="245"/>
    </location>
</feature>
<dbReference type="Pfam" id="PF13873">
    <property type="entry name" value="Myb_DNA-bind_5"/>
    <property type="match status" value="2"/>
</dbReference>
<evidence type="ECO:0000256" key="4">
    <source>
        <dbReference type="ARBA" id="ARBA00023163"/>
    </source>
</evidence>
<feature type="region of interest" description="Disordered" evidence="7">
    <location>
        <begin position="1"/>
        <end position="20"/>
    </location>
</feature>
<evidence type="ECO:0000256" key="6">
    <source>
        <dbReference type="SAM" id="Coils"/>
    </source>
</evidence>
<accession>A0AAD7YFQ1</accession>
<keyword evidence="10" id="KW-1185">Reference proteome</keyword>